<feature type="transmembrane region" description="Helical" evidence="1">
    <location>
        <begin position="15"/>
        <end position="34"/>
    </location>
</feature>
<keyword evidence="1" id="KW-1133">Transmembrane helix</keyword>
<organism evidence="2 3">
    <name type="scientific">Streptomyces spongiae</name>
    <dbReference type="NCBI Taxonomy" id="565072"/>
    <lineage>
        <taxon>Bacteria</taxon>
        <taxon>Bacillati</taxon>
        <taxon>Actinomycetota</taxon>
        <taxon>Actinomycetes</taxon>
        <taxon>Kitasatosporales</taxon>
        <taxon>Streptomycetaceae</taxon>
        <taxon>Streptomyces</taxon>
    </lineage>
</organism>
<name>A0A5N8XTR7_9ACTN</name>
<dbReference type="RefSeq" id="WP_152776120.1">
    <property type="nucleotide sequence ID" value="NZ_VJZC01000463.1"/>
</dbReference>
<evidence type="ECO:0000256" key="1">
    <source>
        <dbReference type="SAM" id="Phobius"/>
    </source>
</evidence>
<feature type="transmembrane region" description="Helical" evidence="1">
    <location>
        <begin position="70"/>
        <end position="91"/>
    </location>
</feature>
<dbReference type="AlphaFoldDB" id="A0A5N8XTR7"/>
<keyword evidence="3" id="KW-1185">Reference proteome</keyword>
<sequence>MSEVDRAVMPRQARAAQLLLFGLAFAGLVVMLALEDGLTSYGMGELMAPWILVWVCALLALTYDGSARGGVRMTTIVVMVFVLVGSFNQAFGAGSPAEFVDAALRIVLGVPAVVLLFLPEAMGWFDRAK</sequence>
<keyword evidence="1" id="KW-0472">Membrane</keyword>
<evidence type="ECO:0000313" key="2">
    <source>
        <dbReference type="EMBL" id="MPY62782.1"/>
    </source>
</evidence>
<reference evidence="2 3" key="1">
    <citation type="submission" date="2019-07" db="EMBL/GenBank/DDBJ databases">
        <title>New species of Amycolatopsis and Streptomyces.</title>
        <authorList>
            <person name="Duangmal K."/>
            <person name="Teo W.F.A."/>
            <person name="Lipun K."/>
        </authorList>
    </citation>
    <scope>NUCLEOTIDE SEQUENCE [LARGE SCALE GENOMIC DNA]</scope>
    <source>
        <strain evidence="2 3">NBRC 106415</strain>
    </source>
</reference>
<keyword evidence="1" id="KW-0812">Transmembrane</keyword>
<dbReference type="OrthoDB" id="4237575at2"/>
<evidence type="ECO:0000313" key="3">
    <source>
        <dbReference type="Proteomes" id="UP000400924"/>
    </source>
</evidence>
<feature type="transmembrane region" description="Helical" evidence="1">
    <location>
        <begin position="103"/>
        <end position="125"/>
    </location>
</feature>
<dbReference type="Proteomes" id="UP000400924">
    <property type="component" value="Unassembled WGS sequence"/>
</dbReference>
<gene>
    <name evidence="2" type="ORF">FNH08_38240</name>
</gene>
<comment type="caution">
    <text evidence="2">The sequence shown here is derived from an EMBL/GenBank/DDBJ whole genome shotgun (WGS) entry which is preliminary data.</text>
</comment>
<protein>
    <submittedName>
        <fullName evidence="2">Uncharacterized protein</fullName>
    </submittedName>
</protein>
<dbReference type="EMBL" id="VJZC01000463">
    <property type="protein sequence ID" value="MPY62782.1"/>
    <property type="molecule type" value="Genomic_DNA"/>
</dbReference>
<feature type="transmembrane region" description="Helical" evidence="1">
    <location>
        <begin position="46"/>
        <end position="63"/>
    </location>
</feature>
<proteinExistence type="predicted"/>
<accession>A0A5N8XTR7</accession>